<feature type="domain" description="Rad50/SbcC-type AAA" evidence="2">
    <location>
        <begin position="5"/>
        <end position="274"/>
    </location>
</feature>
<dbReference type="Proteomes" id="UP000184774">
    <property type="component" value="Unassembled WGS sequence"/>
</dbReference>
<sequence>MLITKLTLNNFRVFRGVHEIDLRPAPARLSKNGPIEGTERPIILFGGLNGAGKTSILTAVRLALFGRQSFSQVLSNGEYVEALSELIHKGVGHGGVQDNASIELEFKYSQNGEENTYKVIRGWKRGKKDSLCLEKDGIQIPELNYEQCQGFLNELIPTGIADLFFFDGEKIAELAEDESGTVLKTAVRRLLGLDVIAKLKSDLNIFLKKQGSSALSQSLKEEMDSLDEQRISHERNAEKLRGEADIVDAQIELVSRDILSLENKLSQNGGAWAKTREDEQQKVDSLLKEKVELEKQIRMEMETSLPFALAPNAMSSLLGLIKQEQSVKQKQNFGHELDSFLETLRAKLSFNLSSSAPAALEAITDSLEEHLGDVHNKEVLLDISDRQATTIEYQVTHLSSASFTRFENARTRLKKVEEEIDNASNNIARAPEQEQVQELFADVRALDKKKEKLIIEYHALLEEAKRELRQALETARQIQKLHDKNKDQSNKDQSISNAQNSILLLEKFGEQLTKARVKQLENEFVKSYKKLARKEDLQLSASINPASFDVELVDEHGSKINRKAMSAGEKQIYAISILEALGRTSGRKLPVIIDTPLGRLDSHHRDKLVENYFPTASHQVVILSTDTEIDRNYTSLIQDDIARTYEICFDGTTKSSTLKEGYFWRETTKEAV</sequence>
<dbReference type="GO" id="GO:0006302">
    <property type="term" value="P:double-strand break repair"/>
    <property type="evidence" value="ECO:0007669"/>
    <property type="project" value="InterPro"/>
</dbReference>
<evidence type="ECO:0000313" key="3">
    <source>
        <dbReference type="EMBL" id="SIO95501.1"/>
    </source>
</evidence>
<dbReference type="NCBIfam" id="TIGR03185">
    <property type="entry name" value="DNA_S_dndD"/>
    <property type="match status" value="1"/>
</dbReference>
<dbReference type="RefSeq" id="WP_074374008.1">
    <property type="nucleotide sequence ID" value="NZ_AP024907.1"/>
</dbReference>
<evidence type="ECO:0000256" key="1">
    <source>
        <dbReference type="SAM" id="Coils"/>
    </source>
</evidence>
<feature type="coiled-coil region" evidence="1">
    <location>
        <begin position="276"/>
        <end position="303"/>
    </location>
</feature>
<dbReference type="InterPro" id="IPR017599">
    <property type="entry name" value="DNA_S_DndD"/>
</dbReference>
<dbReference type="EMBL" id="FSSB01000019">
    <property type="protein sequence ID" value="SIO95501.1"/>
    <property type="molecule type" value="Genomic_DNA"/>
</dbReference>
<gene>
    <name evidence="3" type="ORF">VSP9026_03246</name>
</gene>
<dbReference type="AlphaFoldDB" id="A0A1N6M7S6"/>
<dbReference type="SUPFAM" id="SSF52540">
    <property type="entry name" value="P-loop containing nucleoside triphosphate hydrolases"/>
    <property type="match status" value="1"/>
</dbReference>
<name>A0A1N6M7S6_9VIBR</name>
<proteinExistence type="predicted"/>
<dbReference type="OrthoDB" id="9795626at2"/>
<reference evidence="3 4" key="1">
    <citation type="submission" date="2016-12" db="EMBL/GenBank/DDBJ databases">
        <authorList>
            <person name="Song W.-J."/>
            <person name="Kurnit D.M."/>
        </authorList>
    </citation>
    <scope>NUCLEOTIDE SEQUENCE [LARGE SCALE GENOMIC DNA]</scope>
    <source>
        <strain evidence="3 4">CECT 9026</strain>
    </source>
</reference>
<dbReference type="PANTHER" id="PTHR32114">
    <property type="entry name" value="ABC TRANSPORTER ABCH.3"/>
    <property type="match status" value="1"/>
</dbReference>
<protein>
    <recommendedName>
        <fullName evidence="2">Rad50/SbcC-type AAA domain-containing protein</fullName>
    </recommendedName>
</protein>
<dbReference type="InterPro" id="IPR027417">
    <property type="entry name" value="P-loop_NTPase"/>
</dbReference>
<keyword evidence="1" id="KW-0175">Coiled coil</keyword>
<dbReference type="Gene3D" id="3.40.50.300">
    <property type="entry name" value="P-loop containing nucleotide triphosphate hydrolases"/>
    <property type="match status" value="2"/>
</dbReference>
<dbReference type="PANTHER" id="PTHR32114:SF2">
    <property type="entry name" value="ABC TRANSPORTER ABCH.3"/>
    <property type="match status" value="1"/>
</dbReference>
<feature type="coiled-coil region" evidence="1">
    <location>
        <begin position="406"/>
        <end position="481"/>
    </location>
</feature>
<evidence type="ECO:0000259" key="2">
    <source>
        <dbReference type="Pfam" id="PF13476"/>
    </source>
</evidence>
<evidence type="ECO:0000313" key="4">
    <source>
        <dbReference type="Proteomes" id="UP000184774"/>
    </source>
</evidence>
<dbReference type="InterPro" id="IPR038729">
    <property type="entry name" value="Rad50/SbcC_AAA"/>
</dbReference>
<feature type="coiled-coil region" evidence="1">
    <location>
        <begin position="216"/>
        <end position="243"/>
    </location>
</feature>
<dbReference type="Pfam" id="PF13476">
    <property type="entry name" value="AAA_23"/>
    <property type="match status" value="1"/>
</dbReference>
<organism evidence="3 4">
    <name type="scientific">Vibrio spartinae</name>
    <dbReference type="NCBI Taxonomy" id="1918945"/>
    <lineage>
        <taxon>Bacteria</taxon>
        <taxon>Pseudomonadati</taxon>
        <taxon>Pseudomonadota</taxon>
        <taxon>Gammaproteobacteria</taxon>
        <taxon>Vibrionales</taxon>
        <taxon>Vibrionaceae</taxon>
        <taxon>Vibrio</taxon>
    </lineage>
</organism>
<dbReference type="GO" id="GO:0016887">
    <property type="term" value="F:ATP hydrolysis activity"/>
    <property type="evidence" value="ECO:0007669"/>
    <property type="project" value="InterPro"/>
</dbReference>
<accession>A0A1N6M7S6</accession>